<evidence type="ECO:0000313" key="2">
    <source>
        <dbReference type="Proteomes" id="UP000694892"/>
    </source>
</evidence>
<accession>A0A974CRC5</accession>
<dbReference type="AlphaFoldDB" id="A0A974CRC5"/>
<proteinExistence type="predicted"/>
<protein>
    <submittedName>
        <fullName evidence="1">Uncharacterized protein</fullName>
    </submittedName>
</protein>
<organism evidence="1 2">
    <name type="scientific">Xenopus laevis</name>
    <name type="common">African clawed frog</name>
    <dbReference type="NCBI Taxonomy" id="8355"/>
    <lineage>
        <taxon>Eukaryota</taxon>
        <taxon>Metazoa</taxon>
        <taxon>Chordata</taxon>
        <taxon>Craniata</taxon>
        <taxon>Vertebrata</taxon>
        <taxon>Euteleostomi</taxon>
        <taxon>Amphibia</taxon>
        <taxon>Batrachia</taxon>
        <taxon>Anura</taxon>
        <taxon>Pipoidea</taxon>
        <taxon>Pipidae</taxon>
        <taxon>Xenopodinae</taxon>
        <taxon>Xenopus</taxon>
        <taxon>Xenopus</taxon>
    </lineage>
</organism>
<evidence type="ECO:0000313" key="1">
    <source>
        <dbReference type="EMBL" id="OCT78145.1"/>
    </source>
</evidence>
<gene>
    <name evidence="1" type="ORF">XELAEV_18029251mg</name>
</gene>
<reference evidence="2" key="1">
    <citation type="journal article" date="2016" name="Nature">
        <title>Genome evolution in the allotetraploid frog Xenopus laevis.</title>
        <authorList>
            <person name="Session A.M."/>
            <person name="Uno Y."/>
            <person name="Kwon T."/>
            <person name="Chapman J.A."/>
            <person name="Toyoda A."/>
            <person name="Takahashi S."/>
            <person name="Fukui A."/>
            <person name="Hikosaka A."/>
            <person name="Suzuki A."/>
            <person name="Kondo M."/>
            <person name="van Heeringen S.J."/>
            <person name="Quigley I."/>
            <person name="Heinz S."/>
            <person name="Ogino H."/>
            <person name="Ochi H."/>
            <person name="Hellsten U."/>
            <person name="Lyons J.B."/>
            <person name="Simakov O."/>
            <person name="Putnam N."/>
            <person name="Stites J."/>
            <person name="Kuroki Y."/>
            <person name="Tanaka T."/>
            <person name="Michiue T."/>
            <person name="Watanabe M."/>
            <person name="Bogdanovic O."/>
            <person name="Lister R."/>
            <person name="Georgiou G."/>
            <person name="Paranjpe S.S."/>
            <person name="van Kruijsbergen I."/>
            <person name="Shu S."/>
            <person name="Carlson J."/>
            <person name="Kinoshita T."/>
            <person name="Ohta Y."/>
            <person name="Mawaribuchi S."/>
            <person name="Jenkins J."/>
            <person name="Grimwood J."/>
            <person name="Schmutz J."/>
            <person name="Mitros T."/>
            <person name="Mozaffari S.V."/>
            <person name="Suzuki Y."/>
            <person name="Haramoto Y."/>
            <person name="Yamamoto T.S."/>
            <person name="Takagi C."/>
            <person name="Heald R."/>
            <person name="Miller K."/>
            <person name="Haudenschild C."/>
            <person name="Kitzman J."/>
            <person name="Nakayama T."/>
            <person name="Izutsu Y."/>
            <person name="Robert J."/>
            <person name="Fortriede J."/>
            <person name="Burns K."/>
            <person name="Lotay V."/>
            <person name="Karimi K."/>
            <person name="Yasuoka Y."/>
            <person name="Dichmann D.S."/>
            <person name="Flajnik M.F."/>
            <person name="Houston D.W."/>
            <person name="Shendure J."/>
            <person name="DuPasquier L."/>
            <person name="Vize P.D."/>
            <person name="Zorn A.M."/>
            <person name="Ito M."/>
            <person name="Marcotte E.M."/>
            <person name="Wallingford J.B."/>
            <person name="Ito Y."/>
            <person name="Asashima M."/>
            <person name="Ueno N."/>
            <person name="Matsuda Y."/>
            <person name="Veenstra G.J."/>
            <person name="Fujiyama A."/>
            <person name="Harland R.M."/>
            <person name="Taira M."/>
            <person name="Rokhsar D.S."/>
        </authorList>
    </citation>
    <scope>NUCLEOTIDE SEQUENCE [LARGE SCALE GENOMIC DNA]</scope>
    <source>
        <strain evidence="2">J</strain>
    </source>
</reference>
<sequence>MFAYTDLDKSRITNAVSGTNDFLTSKDCIHEFRQLEGLRRKNIAYDLHLRTLSEYIKTERIPRGLRVNLRPTLFSNDADFCKRWEAIINKCSTDLMLATMEHLQKSIPETRVSADAKEQKIRNSFAGDVVSGGMEKLTEHLDKFRMEVQTRKRQKFQRDAMDYATGSVYRWALSPDQTQPPLPRLF</sequence>
<name>A0A974CRC5_XENLA</name>
<dbReference type="EMBL" id="CM004475">
    <property type="protein sequence ID" value="OCT78145.1"/>
    <property type="molecule type" value="Genomic_DNA"/>
</dbReference>
<dbReference type="Proteomes" id="UP000694892">
    <property type="component" value="Chromosome 5S"/>
</dbReference>